<evidence type="ECO:0000313" key="2">
    <source>
        <dbReference type="Proteomes" id="UP001054945"/>
    </source>
</evidence>
<dbReference type="Proteomes" id="UP001054945">
    <property type="component" value="Unassembled WGS sequence"/>
</dbReference>
<organism evidence="1 2">
    <name type="scientific">Caerostris extrusa</name>
    <name type="common">Bark spider</name>
    <name type="synonym">Caerostris bankana</name>
    <dbReference type="NCBI Taxonomy" id="172846"/>
    <lineage>
        <taxon>Eukaryota</taxon>
        <taxon>Metazoa</taxon>
        <taxon>Ecdysozoa</taxon>
        <taxon>Arthropoda</taxon>
        <taxon>Chelicerata</taxon>
        <taxon>Arachnida</taxon>
        <taxon>Araneae</taxon>
        <taxon>Araneomorphae</taxon>
        <taxon>Entelegynae</taxon>
        <taxon>Araneoidea</taxon>
        <taxon>Araneidae</taxon>
        <taxon>Caerostris</taxon>
    </lineage>
</organism>
<protein>
    <submittedName>
        <fullName evidence="1">Uncharacterized protein</fullName>
    </submittedName>
</protein>
<gene>
    <name evidence="1" type="ORF">CEXT_430101</name>
</gene>
<accession>A0AAV4U5G4</accession>
<dbReference type="AlphaFoldDB" id="A0AAV4U5G4"/>
<proteinExistence type="predicted"/>
<reference evidence="1 2" key="1">
    <citation type="submission" date="2021-06" db="EMBL/GenBank/DDBJ databases">
        <title>Caerostris extrusa draft genome.</title>
        <authorList>
            <person name="Kono N."/>
            <person name="Arakawa K."/>
        </authorList>
    </citation>
    <scope>NUCLEOTIDE SEQUENCE [LARGE SCALE GENOMIC DNA]</scope>
</reference>
<evidence type="ECO:0000313" key="1">
    <source>
        <dbReference type="EMBL" id="GIY52935.1"/>
    </source>
</evidence>
<sequence length="124" mass="14360">MGDERASFHLNPALTGDFIQRPRRAFDRCIPVEERQQMDSSLLSYLWRSAICPPPHPGVFVSLRCLPRHHAHLHDIQWEFHGISPFVQRGTEIMKAQSGLRKPMDPSLRIVTNPWLPTKSIRNK</sequence>
<keyword evidence="2" id="KW-1185">Reference proteome</keyword>
<comment type="caution">
    <text evidence="1">The sequence shown here is derived from an EMBL/GenBank/DDBJ whole genome shotgun (WGS) entry which is preliminary data.</text>
</comment>
<dbReference type="EMBL" id="BPLR01012307">
    <property type="protein sequence ID" value="GIY52935.1"/>
    <property type="molecule type" value="Genomic_DNA"/>
</dbReference>
<name>A0AAV4U5G4_CAEEX</name>